<dbReference type="Pfam" id="PF20146">
    <property type="entry name" value="NRF"/>
    <property type="match status" value="1"/>
</dbReference>
<keyword evidence="2" id="KW-0472">Membrane</keyword>
<keyword evidence="3" id="KW-0732">Signal</keyword>
<feature type="transmembrane region" description="Helical" evidence="2">
    <location>
        <begin position="579"/>
        <end position="602"/>
    </location>
</feature>
<dbReference type="Proteomes" id="UP000078540">
    <property type="component" value="Unassembled WGS sequence"/>
</dbReference>
<feature type="transmembrane region" description="Helical" evidence="2">
    <location>
        <begin position="217"/>
        <end position="238"/>
    </location>
</feature>
<feature type="transmembrane region" description="Helical" evidence="2">
    <location>
        <begin position="645"/>
        <end position="666"/>
    </location>
</feature>
<proteinExistence type="predicted"/>
<dbReference type="SMART" id="SM00703">
    <property type="entry name" value="NRF"/>
    <property type="match status" value="1"/>
</dbReference>
<feature type="transmembrane region" description="Helical" evidence="2">
    <location>
        <begin position="319"/>
        <end position="343"/>
    </location>
</feature>
<feature type="transmembrane region" description="Helical" evidence="2">
    <location>
        <begin position="534"/>
        <end position="552"/>
    </location>
</feature>
<keyword evidence="2" id="KW-0812">Transmembrane</keyword>
<feature type="transmembrane region" description="Helical" evidence="2">
    <location>
        <begin position="614"/>
        <end position="633"/>
    </location>
</feature>
<feature type="region of interest" description="Disordered" evidence="1">
    <location>
        <begin position="696"/>
        <end position="716"/>
    </location>
</feature>
<dbReference type="OrthoDB" id="207378at2759"/>
<feature type="chain" id="PRO_5008269341" evidence="3">
    <location>
        <begin position="23"/>
        <end position="811"/>
    </location>
</feature>
<sequence length="811" mass="92927">MKSMRSEWRVCVSLLLILLVAAGVGKKLRPEDILADVLTKPFIPGEFASSECIRDGKIYLKALETYTPWALQMFDASVKIPSGLITGNYKQLGNFDECLRIKNEHGFIGQACKAAVQFEISADHGTSRHELDLGDLLVNVAIASNATKWSSGNSIVYEWMFCVPSTCNHTEIQESLEIAFDSLKIVGRVDMTINVSKESCHTVETDRTTWDIADWCYTSILILFALIIITSTGYDIVIQQQTNTSKLKNTFTAFSLYTNGKKLLQITDRREDSIRCLDGLRFISICWIIYGHTHYMEIVSVKMDLTQVPYMHYDWNNMLVLNGNIVTDTFFLLSGMLLAYTELSKKKRAASKWRFDMIGLYAHRYIRLTPAYAMMIGFYATLFYKFGTGPQWDTWVGPDKNFCRENWWTNLLYVNNYVNVPNMCMSQSWYLSTDMQFVWLSPLVLYPMLKFRSLFFAIILAVCLFLSVLVPFVTTYVLQLTGTMLYYKEQMDLTQVYLEIYTKTYNRFGSYVIGLGLGYLMFKTRSCKVKLRNRYVIFGWLLAIMAGFSVIFGPRDMYFNTHVYNRLEASFYAGFHRQVFALSVSWIIFCCTHGYAGPINYLLSWSGWIPLSKLTYCAYLSHYLFILSHVGAIRTTGNLTQMNVIRAFFANLMFTMIISVLWSLCFEMPFMTIDRILLSGRKQNLSKDLKTNNSAASGKDICQPKESSATHVNDNPREHVGCDVTLHDHLTKIAKKNDVQYINDTAEINNDKIYCINPIKCDETFSVVNFNSKRSDHVTIDFCHTSDEHSNGKELNDAPKAKPNHSLKDSN</sequence>
<protein>
    <submittedName>
        <fullName evidence="5">Nose resistant to fluoxetine protein 6</fullName>
    </submittedName>
</protein>
<feature type="region of interest" description="Disordered" evidence="1">
    <location>
        <begin position="786"/>
        <end position="811"/>
    </location>
</feature>
<keyword evidence="6" id="KW-1185">Reference proteome</keyword>
<evidence type="ECO:0000256" key="3">
    <source>
        <dbReference type="SAM" id="SignalP"/>
    </source>
</evidence>
<dbReference type="InterPro" id="IPR006621">
    <property type="entry name" value="Nose-resist-to-fluoxetine_N"/>
</dbReference>
<dbReference type="InterPro" id="IPR052728">
    <property type="entry name" value="O2_lipid_transport_reg"/>
</dbReference>
<keyword evidence="2" id="KW-1133">Transmembrane helix</keyword>
<dbReference type="KEGG" id="acoc:108689185"/>
<evidence type="ECO:0000259" key="4">
    <source>
        <dbReference type="SMART" id="SM00703"/>
    </source>
</evidence>
<dbReference type="EMBL" id="KQ976565">
    <property type="protein sequence ID" value="KYM80500.1"/>
    <property type="molecule type" value="Genomic_DNA"/>
</dbReference>
<name>A0A195B8C9_9HYME</name>
<feature type="transmembrane region" description="Helical" evidence="2">
    <location>
        <begin position="454"/>
        <end position="478"/>
    </location>
</feature>
<dbReference type="PANTHER" id="PTHR11161:SF71">
    <property type="entry name" value="NOSE RESISTANT-TO-FLUOXETINE PROTEIN N-TERMINAL DOMAIN-CONTAINING PROTEIN"/>
    <property type="match status" value="1"/>
</dbReference>
<evidence type="ECO:0000256" key="1">
    <source>
        <dbReference type="SAM" id="MobiDB-lite"/>
    </source>
</evidence>
<gene>
    <name evidence="5" type="ORF">ALC53_09050</name>
</gene>
<organism evidence="5 6">
    <name type="scientific">Atta colombica</name>
    <dbReference type="NCBI Taxonomy" id="520822"/>
    <lineage>
        <taxon>Eukaryota</taxon>
        <taxon>Metazoa</taxon>
        <taxon>Ecdysozoa</taxon>
        <taxon>Arthropoda</taxon>
        <taxon>Hexapoda</taxon>
        <taxon>Insecta</taxon>
        <taxon>Pterygota</taxon>
        <taxon>Neoptera</taxon>
        <taxon>Endopterygota</taxon>
        <taxon>Hymenoptera</taxon>
        <taxon>Apocrita</taxon>
        <taxon>Aculeata</taxon>
        <taxon>Formicoidea</taxon>
        <taxon>Formicidae</taxon>
        <taxon>Myrmicinae</taxon>
        <taxon>Atta</taxon>
    </lineage>
</organism>
<dbReference type="InterPro" id="IPR002656">
    <property type="entry name" value="Acyl_transf_3_dom"/>
</dbReference>
<feature type="transmembrane region" description="Helical" evidence="2">
    <location>
        <begin position="505"/>
        <end position="522"/>
    </location>
</feature>
<dbReference type="Pfam" id="PF01757">
    <property type="entry name" value="Acyl_transf_3"/>
    <property type="match status" value="1"/>
</dbReference>
<evidence type="ECO:0000313" key="6">
    <source>
        <dbReference type="Proteomes" id="UP000078540"/>
    </source>
</evidence>
<feature type="signal peptide" evidence="3">
    <location>
        <begin position="1"/>
        <end position="22"/>
    </location>
</feature>
<reference evidence="5 6" key="1">
    <citation type="submission" date="2015-09" db="EMBL/GenBank/DDBJ databases">
        <title>Atta colombica WGS genome.</title>
        <authorList>
            <person name="Nygaard S."/>
            <person name="Hu H."/>
            <person name="Boomsma J."/>
            <person name="Zhang G."/>
        </authorList>
    </citation>
    <scope>NUCLEOTIDE SEQUENCE [LARGE SCALE GENOMIC DNA]</scope>
    <source>
        <strain evidence="5">Treedump-2</strain>
        <tissue evidence="5">Whole body</tissue>
    </source>
</reference>
<dbReference type="PANTHER" id="PTHR11161">
    <property type="entry name" value="O-ACYLTRANSFERASE"/>
    <property type="match status" value="1"/>
</dbReference>
<evidence type="ECO:0000313" key="5">
    <source>
        <dbReference type="EMBL" id="KYM80500.1"/>
    </source>
</evidence>
<evidence type="ECO:0000256" key="2">
    <source>
        <dbReference type="SAM" id="Phobius"/>
    </source>
</evidence>
<dbReference type="GO" id="GO:0016747">
    <property type="term" value="F:acyltransferase activity, transferring groups other than amino-acyl groups"/>
    <property type="evidence" value="ECO:0007669"/>
    <property type="project" value="InterPro"/>
</dbReference>
<feature type="domain" description="Nose resistant-to-fluoxetine protein N-terminal" evidence="4">
    <location>
        <begin position="49"/>
        <end position="202"/>
    </location>
</feature>
<feature type="transmembrane region" description="Helical" evidence="2">
    <location>
        <begin position="364"/>
        <end position="384"/>
    </location>
</feature>
<accession>A0A195B8C9</accession>
<dbReference type="AlphaFoldDB" id="A0A195B8C9"/>